<dbReference type="InterPro" id="IPR010730">
    <property type="entry name" value="HET"/>
</dbReference>
<dbReference type="STRING" id="1230097.A0A423XJP7"/>
<evidence type="ECO:0000313" key="3">
    <source>
        <dbReference type="Proteomes" id="UP000285146"/>
    </source>
</evidence>
<dbReference type="InterPro" id="IPR052895">
    <property type="entry name" value="HetReg/Transcr_Mod"/>
</dbReference>
<dbReference type="Pfam" id="PF06985">
    <property type="entry name" value="HET"/>
    <property type="match status" value="1"/>
</dbReference>
<organism evidence="2 3">
    <name type="scientific">Cytospora leucostoma</name>
    <dbReference type="NCBI Taxonomy" id="1230097"/>
    <lineage>
        <taxon>Eukaryota</taxon>
        <taxon>Fungi</taxon>
        <taxon>Dikarya</taxon>
        <taxon>Ascomycota</taxon>
        <taxon>Pezizomycotina</taxon>
        <taxon>Sordariomycetes</taxon>
        <taxon>Sordariomycetidae</taxon>
        <taxon>Diaporthales</taxon>
        <taxon>Cytosporaceae</taxon>
        <taxon>Cytospora</taxon>
    </lineage>
</organism>
<dbReference type="Pfam" id="PF26639">
    <property type="entry name" value="Het-6_barrel"/>
    <property type="match status" value="1"/>
</dbReference>
<dbReference type="PANTHER" id="PTHR24148:SF64">
    <property type="entry name" value="HETEROKARYON INCOMPATIBILITY DOMAIN-CONTAINING PROTEIN"/>
    <property type="match status" value="1"/>
</dbReference>
<dbReference type="InParanoid" id="A0A423XJP7"/>
<protein>
    <recommendedName>
        <fullName evidence="1">Heterokaryon incompatibility domain-containing protein</fullName>
    </recommendedName>
</protein>
<keyword evidence="3" id="KW-1185">Reference proteome</keyword>
<accession>A0A423XJP7</accession>
<dbReference type="EMBL" id="LKEB01000005">
    <property type="protein sequence ID" value="ROW16484.1"/>
    <property type="molecule type" value="Genomic_DNA"/>
</dbReference>
<evidence type="ECO:0000259" key="1">
    <source>
        <dbReference type="Pfam" id="PF06985"/>
    </source>
</evidence>
<dbReference type="PANTHER" id="PTHR24148">
    <property type="entry name" value="ANKYRIN REPEAT DOMAIN-CONTAINING PROTEIN 39 HOMOLOG-RELATED"/>
    <property type="match status" value="1"/>
</dbReference>
<reference evidence="2 3" key="1">
    <citation type="submission" date="2015-09" db="EMBL/GenBank/DDBJ databases">
        <title>Host preference determinants of Valsa canker pathogens revealed by comparative genomics.</title>
        <authorList>
            <person name="Yin Z."/>
            <person name="Huang L."/>
        </authorList>
    </citation>
    <scope>NUCLEOTIDE SEQUENCE [LARGE SCALE GENOMIC DNA]</scope>
    <source>
        <strain evidence="2 3">SXYLt</strain>
    </source>
</reference>
<sequence length="624" mass="70844">MISNQPLIEDSFVDDGPGEFVYPPISPDEIRCLVLEPGRGKEPLSCSLKVHRLADSPPYEAISYVWGDIDLCHEIKCNGRPLSITTKLRNALRQCRLPDRARVLWADFICIDQLDLTEKSHQVASMSKIYGQATRVLICFGPDKTKGCAQVACSWLKRFNQFFERTLREVGSEWDAFPYVHDSDPIPSDPRWASVANLTDHPWFERGWVVHEVSLSKAAVVCWGESRIDWLWVLRSVTWALRRSISVYRTFCMPQWDLYRMMYTSRYKDEAITLWPKDEFVVDSFIDALDTARSVGYTDDRDRIYSFLGLPVSAEIRDVVSINYANTKTVSQVFQDFACCYLDCTRNLMLLHYTASTNKILSTNSDCPSWVPQWNTYQYKSGLDVYRFARIVSQETPKMPWICDREGGGILRVRGLLMDSITLVSPLLSKPTTINDMAAVWWNCIRYSRSAYDNFPPLYAFLGAIIGRSSPGSLTYEQIDAAAKAFVRRLVSGADVLSGRGAEALFDAPEDDVNGPLEVLWDHILKLVHKRRVAVTRRGYYCLVPGTTRVGDTCAVLFGTTTPFILRGAGRQNLHKVVGDAFVTSSRKIDVEAGEVHPYRMGSGTNANEDWRGWGLKEQDIWLC</sequence>
<proteinExistence type="predicted"/>
<evidence type="ECO:0000313" key="2">
    <source>
        <dbReference type="EMBL" id="ROW16484.1"/>
    </source>
</evidence>
<dbReference type="Proteomes" id="UP000285146">
    <property type="component" value="Unassembled WGS sequence"/>
</dbReference>
<comment type="caution">
    <text evidence="2">The sequence shown here is derived from an EMBL/GenBank/DDBJ whole genome shotgun (WGS) entry which is preliminary data.</text>
</comment>
<dbReference type="AlphaFoldDB" id="A0A423XJP7"/>
<gene>
    <name evidence="2" type="ORF">VPNG_02712</name>
</gene>
<feature type="domain" description="Heterokaryon incompatibility" evidence="1">
    <location>
        <begin position="59"/>
        <end position="212"/>
    </location>
</feature>
<name>A0A423XJP7_9PEZI</name>
<dbReference type="OrthoDB" id="2157530at2759"/>